<dbReference type="EMBL" id="NIVX01000091">
    <property type="protein sequence ID" value="OWQ72035.1"/>
    <property type="molecule type" value="Genomic_DNA"/>
</dbReference>
<comment type="caution">
    <text evidence="4">The sequence shown here is derived from an EMBL/GenBank/DDBJ whole genome shotgun (WGS) entry which is preliminary data.</text>
</comment>
<evidence type="ECO:0000313" key="5">
    <source>
        <dbReference type="Proteomes" id="UP000197090"/>
    </source>
</evidence>
<evidence type="ECO:0008006" key="6">
    <source>
        <dbReference type="Google" id="ProtNLM"/>
    </source>
</evidence>
<name>A0A246I273_STEMA</name>
<evidence type="ECO:0000313" key="3">
    <source>
        <dbReference type="EMBL" id="OWQ72035.1"/>
    </source>
</evidence>
<dbReference type="RefSeq" id="WP_088497423.1">
    <property type="nucleotide sequence ID" value="NZ_JAMXIM010000161.1"/>
</dbReference>
<evidence type="ECO:0000256" key="2">
    <source>
        <dbReference type="SAM" id="Phobius"/>
    </source>
</evidence>
<keyword evidence="2" id="KW-1133">Transmembrane helix</keyword>
<gene>
    <name evidence="3" type="ORF">CEE63_14880</name>
    <name evidence="4" type="ORF">CEE63_15335</name>
</gene>
<protein>
    <recommendedName>
        <fullName evidence="6">Transmembrane protein</fullName>
    </recommendedName>
</protein>
<reference evidence="4 5" key="1">
    <citation type="submission" date="2017-06" db="EMBL/GenBank/DDBJ databases">
        <authorList>
            <person name="Kim H.J."/>
            <person name="Triplett B.A."/>
        </authorList>
    </citation>
    <scope>NUCLEOTIDE SEQUENCE [LARGE SCALE GENOMIC DNA]</scope>
    <source>
        <strain evidence="4 5">594</strain>
    </source>
</reference>
<keyword evidence="2" id="KW-0812">Transmembrane</keyword>
<evidence type="ECO:0000256" key="1">
    <source>
        <dbReference type="SAM" id="MobiDB-lite"/>
    </source>
</evidence>
<sequence>MLISTVLSQIQTLGIPVGIGTVIVVLATIVRWFFGPPMDSFHRWRESKHRDREYLLKIADHSEDDLEASWVKESTLQEAFRGRYGLLVGREERRAYFSLMRCYSPSIKWRHIRGISTLARRSMDGTSIEFHMPKRERRWRYAAGATGMIFYLFGSMLWVEGLLYAMHGSWAGIVLGVPVAVLGAFTTRVSLFPLQSYDAIGKVIQPNERNEFLLIPIPEAKNQSPSSLKPASIDAMPRRRA</sequence>
<feature type="transmembrane region" description="Helical" evidence="2">
    <location>
        <begin position="12"/>
        <end position="34"/>
    </location>
</feature>
<dbReference type="AlphaFoldDB" id="A0A246I273"/>
<dbReference type="EMBL" id="NIVX01000091">
    <property type="protein sequence ID" value="OWQ72122.1"/>
    <property type="molecule type" value="Genomic_DNA"/>
</dbReference>
<keyword evidence="2" id="KW-0472">Membrane</keyword>
<proteinExistence type="predicted"/>
<dbReference type="Proteomes" id="UP000197090">
    <property type="component" value="Unassembled WGS sequence"/>
</dbReference>
<feature type="region of interest" description="Disordered" evidence="1">
    <location>
        <begin position="222"/>
        <end position="241"/>
    </location>
</feature>
<evidence type="ECO:0000313" key="4">
    <source>
        <dbReference type="EMBL" id="OWQ72122.1"/>
    </source>
</evidence>
<feature type="transmembrane region" description="Helical" evidence="2">
    <location>
        <begin position="164"/>
        <end position="185"/>
    </location>
</feature>
<feature type="transmembrane region" description="Helical" evidence="2">
    <location>
        <begin position="139"/>
        <end position="158"/>
    </location>
</feature>
<organism evidence="4 5">
    <name type="scientific">Stenotrophomonas maltophilia</name>
    <name type="common">Pseudomonas maltophilia</name>
    <name type="synonym">Xanthomonas maltophilia</name>
    <dbReference type="NCBI Taxonomy" id="40324"/>
    <lineage>
        <taxon>Bacteria</taxon>
        <taxon>Pseudomonadati</taxon>
        <taxon>Pseudomonadota</taxon>
        <taxon>Gammaproteobacteria</taxon>
        <taxon>Lysobacterales</taxon>
        <taxon>Lysobacteraceae</taxon>
        <taxon>Stenotrophomonas</taxon>
        <taxon>Stenotrophomonas maltophilia group</taxon>
    </lineage>
</organism>
<accession>A0A246I273</accession>